<dbReference type="GO" id="GO:0003700">
    <property type="term" value="F:DNA-binding transcription factor activity"/>
    <property type="evidence" value="ECO:0007669"/>
    <property type="project" value="InterPro"/>
</dbReference>
<dbReference type="PRINTS" id="PR00778">
    <property type="entry name" value="HTHARSR"/>
</dbReference>
<dbReference type="Pfam" id="PF12840">
    <property type="entry name" value="HTH_20"/>
    <property type="match status" value="1"/>
</dbReference>
<dbReference type="AlphaFoldDB" id="A0A9X5E7B9"/>
<sequence length="295" mass="33308">MENKETAQYADIFAALGSEPRLEIMRSLFAAYPEGRTVGEIQAVLNIPNSTLSHHLEKLRHEGLVNAKRDKQFLWYSANAATMEDLLSFLYNGCSIRQRTSKADETYSSAELIQNESTYGGFMFEGFLRSLEGFFGSIFDRVALPIGFERFTQQAIQAIILAQYEAKRLKHHYIGTEQLLLGIIGEQSGMTARILTSMGVNFENTRVEVEKRIGRGTGSPPEIPFTPRAKQCLELALQQAREFKHRHIGTEHLLLGILREGQGMGVIVLRNLGLDLQNLEQRLRTEMGNEPRFGE</sequence>
<evidence type="ECO:0000313" key="5">
    <source>
        <dbReference type="Proteomes" id="UP000031532"/>
    </source>
</evidence>
<organism evidence="4 5">
    <name type="scientific">Scytonema millei VB511283</name>
    <dbReference type="NCBI Taxonomy" id="1245923"/>
    <lineage>
        <taxon>Bacteria</taxon>
        <taxon>Bacillati</taxon>
        <taxon>Cyanobacteriota</taxon>
        <taxon>Cyanophyceae</taxon>
        <taxon>Nostocales</taxon>
        <taxon>Scytonemataceae</taxon>
        <taxon>Scytonema</taxon>
    </lineage>
</organism>
<dbReference type="PROSITE" id="PS51903">
    <property type="entry name" value="CLP_R"/>
    <property type="match status" value="1"/>
</dbReference>
<feature type="domain" description="Clp R" evidence="3">
    <location>
        <begin position="148"/>
        <end position="289"/>
    </location>
</feature>
<evidence type="ECO:0000259" key="2">
    <source>
        <dbReference type="PROSITE" id="PS50987"/>
    </source>
</evidence>
<accession>A0A9X5E7B9</accession>
<protein>
    <submittedName>
        <fullName evidence="4">Metalloregulator ArsR/SmtB family transcription factor</fullName>
    </submittedName>
</protein>
<dbReference type="InterPro" id="IPR001845">
    <property type="entry name" value="HTH_ArsR_DNA-bd_dom"/>
</dbReference>
<keyword evidence="5" id="KW-1185">Reference proteome</keyword>
<dbReference type="NCBIfam" id="NF033788">
    <property type="entry name" value="HTH_metalloreg"/>
    <property type="match status" value="1"/>
</dbReference>
<evidence type="ECO:0000313" key="4">
    <source>
        <dbReference type="EMBL" id="NHC36248.1"/>
    </source>
</evidence>
<dbReference type="SUPFAM" id="SSF46785">
    <property type="entry name" value="Winged helix' DNA-binding domain"/>
    <property type="match status" value="1"/>
</dbReference>
<evidence type="ECO:0000256" key="1">
    <source>
        <dbReference type="PROSITE-ProRule" id="PRU01251"/>
    </source>
</evidence>
<dbReference type="OrthoDB" id="571071at2"/>
<dbReference type="Proteomes" id="UP000031532">
    <property type="component" value="Unassembled WGS sequence"/>
</dbReference>
<dbReference type="InterPro" id="IPR044217">
    <property type="entry name" value="CLPT1/2"/>
</dbReference>
<feature type="domain" description="HTH arsR-type" evidence="2">
    <location>
        <begin position="1"/>
        <end position="98"/>
    </location>
</feature>
<dbReference type="Gene3D" id="1.10.1780.10">
    <property type="entry name" value="Clp, N-terminal domain"/>
    <property type="match status" value="1"/>
</dbReference>
<comment type="caution">
    <text evidence="4">The sequence shown here is derived from an EMBL/GenBank/DDBJ whole genome shotgun (WGS) entry which is preliminary data.</text>
</comment>
<dbReference type="Gene3D" id="1.10.10.10">
    <property type="entry name" value="Winged helix-like DNA-binding domain superfamily/Winged helix DNA-binding domain"/>
    <property type="match status" value="1"/>
</dbReference>
<evidence type="ECO:0000259" key="3">
    <source>
        <dbReference type="PROSITE" id="PS51903"/>
    </source>
</evidence>
<dbReference type="RefSeq" id="WP_039717074.1">
    <property type="nucleotide sequence ID" value="NZ_JTJC03000004.1"/>
</dbReference>
<dbReference type="Pfam" id="PF02861">
    <property type="entry name" value="Clp_N"/>
    <property type="match status" value="1"/>
</dbReference>
<dbReference type="EMBL" id="JTJC03000004">
    <property type="protein sequence ID" value="NHC36248.1"/>
    <property type="molecule type" value="Genomic_DNA"/>
</dbReference>
<gene>
    <name evidence="4" type="ORF">QH73_0016615</name>
</gene>
<dbReference type="CDD" id="cd00090">
    <property type="entry name" value="HTH_ARSR"/>
    <property type="match status" value="1"/>
</dbReference>
<dbReference type="SMART" id="SM00418">
    <property type="entry name" value="HTH_ARSR"/>
    <property type="match status" value="1"/>
</dbReference>
<dbReference type="InterPro" id="IPR036628">
    <property type="entry name" value="Clp_N_dom_sf"/>
</dbReference>
<dbReference type="InterPro" id="IPR036390">
    <property type="entry name" value="WH_DNA-bd_sf"/>
</dbReference>
<dbReference type="InterPro" id="IPR036388">
    <property type="entry name" value="WH-like_DNA-bd_sf"/>
</dbReference>
<dbReference type="PROSITE" id="PS50987">
    <property type="entry name" value="HTH_ARSR_2"/>
    <property type="match status" value="1"/>
</dbReference>
<dbReference type="PANTHER" id="PTHR47016">
    <property type="entry name" value="ATP-DEPENDENT CLP PROTEASE ATP-BINDING SUBUNIT CLPT1, CHLOROPLASTIC"/>
    <property type="match status" value="1"/>
</dbReference>
<dbReference type="PANTHER" id="PTHR47016:SF5">
    <property type="entry name" value="CLP DOMAIN SUPERFAMILY PROTEIN"/>
    <property type="match status" value="1"/>
</dbReference>
<name>A0A9X5E7B9_9CYAN</name>
<keyword evidence="1" id="KW-0677">Repeat</keyword>
<proteinExistence type="predicted"/>
<dbReference type="InterPro" id="IPR011991">
    <property type="entry name" value="ArsR-like_HTH"/>
</dbReference>
<dbReference type="InterPro" id="IPR004176">
    <property type="entry name" value="Clp_R_N"/>
</dbReference>
<dbReference type="SUPFAM" id="SSF81923">
    <property type="entry name" value="Double Clp-N motif"/>
    <property type="match status" value="1"/>
</dbReference>
<reference evidence="4 5" key="1">
    <citation type="journal article" date="2015" name="Genome Announc.">
        <title>Draft Genome Sequence of the Terrestrial Cyanobacterium Scytonema millei VB511283, Isolated from Eastern India.</title>
        <authorList>
            <person name="Sen D."/>
            <person name="Chandrababunaidu M.M."/>
            <person name="Singh D."/>
            <person name="Sanghi N."/>
            <person name="Ghorai A."/>
            <person name="Mishra G.P."/>
            <person name="Madduluri M."/>
            <person name="Adhikary S.P."/>
            <person name="Tripathy S."/>
        </authorList>
    </citation>
    <scope>NUCLEOTIDE SEQUENCE [LARGE SCALE GENOMIC DNA]</scope>
    <source>
        <strain evidence="4 5">VB511283</strain>
    </source>
</reference>